<protein>
    <submittedName>
        <fullName evidence="1">Uncharacterized protein</fullName>
    </submittedName>
</protein>
<sequence length="159" mass="18330">MSGDPYAAYRYADYIVERDVRKYTDKGNYAYETDHEKRDLAMSEAREFYIRGFRGGIASIAQVLSRLYADQAHGGNRAESLAWRRISFAVGESQRYECLRNSTTCFVKDFNNLNRPELFYPCLSAAGDSCTQEEYDTGMQLAFQYADSLEFAMNNKVRH</sequence>
<proteinExistence type="predicted"/>
<gene>
    <name evidence="1" type="ORF">GCM10011613_35540</name>
</gene>
<reference evidence="2" key="1">
    <citation type="journal article" date="2019" name="Int. J. Syst. Evol. Microbiol.">
        <title>The Global Catalogue of Microorganisms (GCM) 10K type strain sequencing project: providing services to taxonomists for standard genome sequencing and annotation.</title>
        <authorList>
            <consortium name="The Broad Institute Genomics Platform"/>
            <consortium name="The Broad Institute Genome Sequencing Center for Infectious Disease"/>
            <person name="Wu L."/>
            <person name="Ma J."/>
        </authorList>
    </citation>
    <scope>NUCLEOTIDE SEQUENCE [LARGE SCALE GENOMIC DNA]</scope>
    <source>
        <strain evidence="2">KCTC 32239</strain>
    </source>
</reference>
<dbReference type="EMBL" id="BMYZ01000004">
    <property type="protein sequence ID" value="GGY87239.1"/>
    <property type="molecule type" value="Genomic_DNA"/>
</dbReference>
<evidence type="ECO:0000313" key="1">
    <source>
        <dbReference type="EMBL" id="GGY87239.1"/>
    </source>
</evidence>
<comment type="caution">
    <text evidence="1">The sequence shown here is derived from an EMBL/GenBank/DDBJ whole genome shotgun (WGS) entry which is preliminary data.</text>
</comment>
<name>A0ABQ3BA52_9GAMM</name>
<keyword evidence="2" id="KW-1185">Reference proteome</keyword>
<evidence type="ECO:0000313" key="2">
    <source>
        <dbReference type="Proteomes" id="UP000619761"/>
    </source>
</evidence>
<organism evidence="1 2">
    <name type="scientific">Cellvibrio zantedeschiae</name>
    <dbReference type="NCBI Taxonomy" id="1237077"/>
    <lineage>
        <taxon>Bacteria</taxon>
        <taxon>Pseudomonadati</taxon>
        <taxon>Pseudomonadota</taxon>
        <taxon>Gammaproteobacteria</taxon>
        <taxon>Cellvibrionales</taxon>
        <taxon>Cellvibrionaceae</taxon>
        <taxon>Cellvibrio</taxon>
    </lineage>
</organism>
<accession>A0ABQ3BA52</accession>
<dbReference type="Proteomes" id="UP000619761">
    <property type="component" value="Unassembled WGS sequence"/>
</dbReference>